<feature type="compositionally biased region" description="Polar residues" evidence="1">
    <location>
        <begin position="804"/>
        <end position="823"/>
    </location>
</feature>
<feature type="compositionally biased region" description="Low complexity" evidence="1">
    <location>
        <begin position="792"/>
        <end position="803"/>
    </location>
</feature>
<reference evidence="3 4" key="1">
    <citation type="journal article" date="2010" name="Stand. Genomic Sci.">
        <title>Complete genome sequence of Methanoplanus petrolearius type strain (SEBR 4847).</title>
        <authorList>
            <person name="Brambilla E."/>
            <person name="Djao O.D."/>
            <person name="Daligault H."/>
            <person name="Lapidus A."/>
            <person name="Lucas S."/>
            <person name="Hammon N."/>
            <person name="Nolan M."/>
            <person name="Tice H."/>
            <person name="Cheng J.F."/>
            <person name="Han C."/>
            <person name="Tapia R."/>
            <person name="Goodwin L."/>
            <person name="Pitluck S."/>
            <person name="Liolios K."/>
            <person name="Ivanova N."/>
            <person name="Mavromatis K."/>
            <person name="Mikhailova N."/>
            <person name="Pati A."/>
            <person name="Chen A."/>
            <person name="Palaniappan K."/>
            <person name="Land M."/>
            <person name="Hauser L."/>
            <person name="Chang Y.J."/>
            <person name="Jeffries C.D."/>
            <person name="Rohde M."/>
            <person name="Spring S."/>
            <person name="Sikorski J."/>
            <person name="Goker M."/>
            <person name="Woyke T."/>
            <person name="Bristow J."/>
            <person name="Eisen J.A."/>
            <person name="Markowitz V."/>
            <person name="Hugenholtz P."/>
            <person name="Kyrpides N.C."/>
            <person name="Klenk H.P."/>
        </authorList>
    </citation>
    <scope>NUCLEOTIDE SEQUENCE [LARGE SCALE GENOMIC DNA]</scope>
    <source>
        <strain evidence="4">DSM 11571 / OCM 486 / SEBR 4847</strain>
    </source>
</reference>
<organism evidence="3 4">
    <name type="scientific">Methanolacinia petrolearia (strain DSM 11571 / OCM 486 / SEBR 4847)</name>
    <name type="common">Methanoplanus petrolearius</name>
    <dbReference type="NCBI Taxonomy" id="679926"/>
    <lineage>
        <taxon>Archaea</taxon>
        <taxon>Methanobacteriati</taxon>
        <taxon>Methanobacteriota</taxon>
        <taxon>Stenosarchaea group</taxon>
        <taxon>Methanomicrobia</taxon>
        <taxon>Methanomicrobiales</taxon>
        <taxon>Methanomicrobiaceae</taxon>
        <taxon>Methanolacinia</taxon>
    </lineage>
</organism>
<keyword evidence="2" id="KW-0812">Transmembrane</keyword>
<evidence type="ECO:0000256" key="2">
    <source>
        <dbReference type="SAM" id="Phobius"/>
    </source>
</evidence>
<protein>
    <recommendedName>
        <fullName evidence="5">DUF3821 domain-containing protein</fullName>
    </recommendedName>
</protein>
<dbReference type="RefSeq" id="WP_013330146.1">
    <property type="nucleotide sequence ID" value="NC_014507.1"/>
</dbReference>
<feature type="region of interest" description="Disordered" evidence="1">
    <location>
        <begin position="773"/>
        <end position="823"/>
    </location>
</feature>
<proteinExistence type="predicted"/>
<accession>E1RKN0</accession>
<dbReference type="HOGENOM" id="CLU_015377_0_0_2"/>
<dbReference type="GeneID" id="9744706"/>
<keyword evidence="4" id="KW-1185">Reference proteome</keyword>
<evidence type="ECO:0000256" key="1">
    <source>
        <dbReference type="SAM" id="MobiDB-lite"/>
    </source>
</evidence>
<evidence type="ECO:0000313" key="4">
    <source>
        <dbReference type="Proteomes" id="UP000006565"/>
    </source>
</evidence>
<dbReference type="KEGG" id="mpi:Mpet_2221"/>
<gene>
    <name evidence="3" type="ordered locus">Mpet_2221</name>
</gene>
<dbReference type="OrthoDB" id="111287at2157"/>
<keyword evidence="2" id="KW-1133">Transmembrane helix</keyword>
<evidence type="ECO:0000313" key="3">
    <source>
        <dbReference type="EMBL" id="ADN36969.1"/>
    </source>
</evidence>
<name>E1RKN0_METP4</name>
<keyword evidence="2" id="KW-0472">Membrane</keyword>
<dbReference type="Proteomes" id="UP000006565">
    <property type="component" value="Chromosome"/>
</dbReference>
<sequence length="848" mass="91797" precursor="true">MDIRKTSGIILIILLLCLINIGTVSARYATVSGDNAGINVGDVVFIGEKNLDFSLFTNSSGALPVQFVHSDGTRFGVISLSGGTGSLTGSDITPGLYYPFYTDGSSGSAYCIVRELEIGEIGIYTYNTDIEPDNLPQQPTGIAKTTDIAFAIQAVNIDGANLSGNWYKYSLARDSLTTSAVTNIHQNSVALDNLLIDPRNKPDETLAGAPVFDLIDQSIVSSQTGNVSLTAIFSTNNLNGLEKSVSYSFTASSFSPSLSFDSEVSQNAYFDLVITGVPFTSYNITISGSLYGSDAPRFESGEWDDLISDQEISAHTGWTGTKTFQVFVPESAPTNSYDITMTDNEGNTVKKSFIVTSGAMSLVFNEPTEAIESGLFAIGDSIMLKGYVTGATKPVDIYLYITGPNLPENGAKLEDIGAEVVDEDESTFTCTKYSLVLGEWGYEWNTKDLEPGTYTIYASLKPYGYLSSSYPGGPGTDIKGNVPPSYDFPLSEPTLNIKFDDNNNGYFAKGDIFYGWWLSRGSTSELRWYIFGSNFRYADNMSGMSPGITSSGEPYDDDEIAPWNEYGFTYNRSFTYNLYPGIYYMVCQHPGPNKAFEVSADSYGSGLRKITTTFGDSVDLSSLQSKNAAEALVDLLESPFSDDIYVMTQFIIEDPWIRIDSAGEMIVGDELSISGTTNLAPSGTTPDKTQTKDTLHLSINRLDLDVGSESNTAMKIPVDDSIPSDSSDFYRSFGYEGIDTSSWDEGMYQVTVNCKDIDVKKSFVFELVGEKTSSDSENLSPGSDPSFRESDPSTTSPTRVPSSAITSQQTDTATPAGSQKQSSGPDFALITVSGILCFLIAVGLIRRK</sequence>
<dbReference type="STRING" id="679926.Mpet_2221"/>
<dbReference type="EMBL" id="CP002117">
    <property type="protein sequence ID" value="ADN36969.1"/>
    <property type="molecule type" value="Genomic_DNA"/>
</dbReference>
<feature type="transmembrane region" description="Helical" evidence="2">
    <location>
        <begin position="827"/>
        <end position="845"/>
    </location>
</feature>
<evidence type="ECO:0008006" key="5">
    <source>
        <dbReference type="Google" id="ProtNLM"/>
    </source>
</evidence>
<dbReference type="eggNOG" id="arCOG03906">
    <property type="taxonomic scope" value="Archaea"/>
</dbReference>
<dbReference type="AlphaFoldDB" id="E1RKN0"/>